<dbReference type="AlphaFoldDB" id="A0A9D1P2W2"/>
<evidence type="ECO:0000313" key="2">
    <source>
        <dbReference type="Proteomes" id="UP000824169"/>
    </source>
</evidence>
<accession>A0A9D1P2W2</accession>
<dbReference type="EMBL" id="DVOO01000009">
    <property type="protein sequence ID" value="HIV24679.1"/>
    <property type="molecule type" value="Genomic_DNA"/>
</dbReference>
<dbReference type="Pfam" id="PF10050">
    <property type="entry name" value="DUF2284"/>
    <property type="match status" value="1"/>
</dbReference>
<dbReference type="InterPro" id="IPR019271">
    <property type="entry name" value="DUF2284_metal-binding"/>
</dbReference>
<reference evidence="1" key="2">
    <citation type="journal article" date="2021" name="PeerJ">
        <title>Extensive microbial diversity within the chicken gut microbiome revealed by metagenomics and culture.</title>
        <authorList>
            <person name="Gilroy R."/>
            <person name="Ravi A."/>
            <person name="Getino M."/>
            <person name="Pursley I."/>
            <person name="Horton D.L."/>
            <person name="Alikhan N.F."/>
            <person name="Baker D."/>
            <person name="Gharbi K."/>
            <person name="Hall N."/>
            <person name="Watson M."/>
            <person name="Adriaenssens E.M."/>
            <person name="Foster-Nyarko E."/>
            <person name="Jarju S."/>
            <person name="Secka A."/>
            <person name="Antonio M."/>
            <person name="Oren A."/>
            <person name="Chaudhuri R.R."/>
            <person name="La Ragione R."/>
            <person name="Hildebrand F."/>
            <person name="Pallen M.J."/>
        </authorList>
    </citation>
    <scope>NUCLEOTIDE SEQUENCE</scope>
    <source>
        <strain evidence="1">CHK188-20938</strain>
    </source>
</reference>
<dbReference type="Proteomes" id="UP000824169">
    <property type="component" value="Unassembled WGS sequence"/>
</dbReference>
<sequence>MAFERETLVEDAVKLGFSHAGLAKIETLKPMEEVRNMCAVDKCHAYDRTWTCPPGCGTVEECAERMKKYDWGILVQTTAELEDSFDFETMQQRQEDHSNYCKEFLKELHGVYEDILPLCSASCDLCKECTYPDAPCRFPDKALSAMEGYGLLVSQVCQDNDLKYYYGPNTVTYTALFLIKEHA</sequence>
<comment type="caution">
    <text evidence="1">The sequence shown here is derived from an EMBL/GenBank/DDBJ whole genome shotgun (WGS) entry which is preliminary data.</text>
</comment>
<proteinExistence type="predicted"/>
<gene>
    <name evidence="1" type="ORF">IAB71_02650</name>
</gene>
<organism evidence="1 2">
    <name type="scientific">Candidatus Scatomonas pullistercoris</name>
    <dbReference type="NCBI Taxonomy" id="2840920"/>
    <lineage>
        <taxon>Bacteria</taxon>
        <taxon>Bacillati</taxon>
        <taxon>Bacillota</taxon>
        <taxon>Clostridia</taxon>
        <taxon>Lachnospirales</taxon>
        <taxon>Lachnospiraceae</taxon>
        <taxon>Lachnospiraceae incertae sedis</taxon>
        <taxon>Candidatus Scatomonas</taxon>
    </lineage>
</organism>
<name>A0A9D1P2W2_9FIRM</name>
<protein>
    <submittedName>
        <fullName evidence="1">DUF2284 domain-containing protein</fullName>
    </submittedName>
</protein>
<evidence type="ECO:0000313" key="1">
    <source>
        <dbReference type="EMBL" id="HIV24679.1"/>
    </source>
</evidence>
<reference evidence="1" key="1">
    <citation type="submission" date="2020-10" db="EMBL/GenBank/DDBJ databases">
        <authorList>
            <person name="Gilroy R."/>
        </authorList>
    </citation>
    <scope>NUCLEOTIDE SEQUENCE</scope>
    <source>
        <strain evidence="1">CHK188-20938</strain>
    </source>
</reference>